<dbReference type="Gene3D" id="3.30.70.270">
    <property type="match status" value="2"/>
</dbReference>
<dbReference type="InterPro" id="IPR001584">
    <property type="entry name" value="Integrase_cat-core"/>
</dbReference>
<dbReference type="InterPro" id="IPR000477">
    <property type="entry name" value="RT_dom"/>
</dbReference>
<keyword evidence="1" id="KW-0862">Zinc</keyword>
<evidence type="ECO:0008006" key="8">
    <source>
        <dbReference type="Google" id="ProtNLM"/>
    </source>
</evidence>
<sequence length="1350" mass="154440">MASIEGLIGSTPSIDWQANDLESAWRNFKQHVEFMFSGPLKDKSEEEKCSYLMIWVGDKGRQIYSTWQLSEDDRKTLAVYYEKFEQFVKPRTNLVYNRYKFQSRIQKETETFDQFVTDLKLLVKDCDYRDGDVMVRDRIVIGIRNSKIREKLINIGNDLTLNKAEETARVHELAASQAKSMAHEDVKVNVLRRQSQTKPQSKSSQGAKGNQNASRKGHDKSRKPENSRRKGKFGSQQNKSNKCGKCGYVHKRPGVCPAYNKKCHNCDGYGHFSKLCPQNNVFALEEDNYSDSDDDLFLGCLIINRLDSSMSKWAEEIQVENKSKLIFNLDTGAMCNVLSLHDVKRLSKSNDIKPVKASMRSFSGHKITPVGIVTLLCRYKEENYDVLFHVVNQKGIKPILGADTCDRMKLIQRIDMIDTNLVSKSEVKRSDIPADISKNYGDLFQGLGSLHEKYSIKIDPDATPVVHPPRRVPLALKGKLRDELDRMEKLGVIKKQTEPTPWVSSLVLATKPNGKLRVCIDPKDLNLAIKREHYPLKTIEEVVAEIHGAKIFTKLDTTSGFWQIPLDDESIKLCTFNTPFGRYSFTRLPFGIKCASEVYQRKISDILHGIEGCNSIIDDTLIWGSTMAEHDARLRTVLERLREHNIKLSIEKCEFRKSRVTYVGHILTKDGLLPDPEKVRAVQKMPSPTNKQELQTFLGFITYLGKFLPNISEHSAPLRMLTEKDVDWHWEAPQEASFTKLKELVTKAPVLSYFDPKLPLVLTVDASSKGLGAAILQNDKPIAYASRALTKSQQNYSQIEKETLAISFGCTRFHEYIYGRNILVESDHKPLQSIFAKPLYKAPARLQSMLLTLQKYDLTVKYKPGSTMYVADTLSRAYLHEANEQLIPNLEINSLSYLPMSTERYHELQIATSRDPELIVLQDITQSGWPNNKRDVPECIRHYYNHRDEIACMDGLLFKGHKLIIPTQLRKEMLDIVHSSHLGIVKCKSRARDIMYWPGMITQIEEIVSECPICAVHQRQNEKEPLLVTETPDRPWSIISCDLFELHGNHYLITIDHYSKWPELAKLQTLSSSHTTVHLKSQFARYGIPDKLISDNGPQFACATFTEFSKDYGFSHITTSPHFPQGNGQAERTVQTVKNMLKKAKDPYKALLAYRNTNIEDIGMSPAQMFLGRRLKTDLPTTVPLLRHSHSTEVEDRLKSRKLKQVNDANIKRRNELRKLYKSENVIMRHNNQWIPATVVEQHHTPRSYVLQTPDGRKYRRNRQHIKPTSAKIRIPAESEEVNIPLSNSNCDTESRLSANNSPQKEISNKQKDAIPLKVALPPEKPPEIHITRSGRQVKQPSKYADYITK</sequence>
<dbReference type="FunFam" id="3.10.20.370:FF:000001">
    <property type="entry name" value="Retrovirus-related Pol polyprotein from transposon 17.6-like protein"/>
    <property type="match status" value="1"/>
</dbReference>
<evidence type="ECO:0000259" key="5">
    <source>
        <dbReference type="PROSITE" id="PS50994"/>
    </source>
</evidence>
<dbReference type="InterPro" id="IPR041588">
    <property type="entry name" value="Integrase_H2C2"/>
</dbReference>
<evidence type="ECO:0000313" key="7">
    <source>
        <dbReference type="Proteomes" id="UP001186944"/>
    </source>
</evidence>
<accession>A0AA88XLW4</accession>
<feature type="region of interest" description="Disordered" evidence="2">
    <location>
        <begin position="1285"/>
        <end position="1350"/>
    </location>
</feature>
<comment type="caution">
    <text evidence="6">The sequence shown here is derived from an EMBL/GenBank/DDBJ whole genome shotgun (WGS) entry which is preliminary data.</text>
</comment>
<dbReference type="GO" id="GO:0015074">
    <property type="term" value="P:DNA integration"/>
    <property type="evidence" value="ECO:0007669"/>
    <property type="project" value="InterPro"/>
</dbReference>
<keyword evidence="1" id="KW-0863">Zinc-finger</keyword>
<dbReference type="PANTHER" id="PTHR37984">
    <property type="entry name" value="PROTEIN CBG26694"/>
    <property type="match status" value="1"/>
</dbReference>
<dbReference type="PROSITE" id="PS50994">
    <property type="entry name" value="INTEGRASE"/>
    <property type="match status" value="1"/>
</dbReference>
<gene>
    <name evidence="6" type="ORF">FSP39_024848</name>
</gene>
<keyword evidence="1" id="KW-0479">Metal-binding</keyword>
<dbReference type="Pfam" id="PF00665">
    <property type="entry name" value="rve"/>
    <property type="match status" value="1"/>
</dbReference>
<organism evidence="6 7">
    <name type="scientific">Pinctada imbricata</name>
    <name type="common">Atlantic pearl-oyster</name>
    <name type="synonym">Pinctada martensii</name>
    <dbReference type="NCBI Taxonomy" id="66713"/>
    <lineage>
        <taxon>Eukaryota</taxon>
        <taxon>Metazoa</taxon>
        <taxon>Spiralia</taxon>
        <taxon>Lophotrochozoa</taxon>
        <taxon>Mollusca</taxon>
        <taxon>Bivalvia</taxon>
        <taxon>Autobranchia</taxon>
        <taxon>Pteriomorphia</taxon>
        <taxon>Pterioida</taxon>
        <taxon>Pterioidea</taxon>
        <taxon>Pteriidae</taxon>
        <taxon>Pinctada</taxon>
    </lineage>
</organism>
<reference evidence="6" key="1">
    <citation type="submission" date="2019-08" db="EMBL/GenBank/DDBJ databases">
        <title>The improved chromosome-level genome for the pearl oyster Pinctada fucata martensii using PacBio sequencing and Hi-C.</title>
        <authorList>
            <person name="Zheng Z."/>
        </authorList>
    </citation>
    <scope>NUCLEOTIDE SEQUENCE</scope>
    <source>
        <strain evidence="6">ZZ-2019</strain>
        <tissue evidence="6">Adductor muscle</tissue>
    </source>
</reference>
<dbReference type="Pfam" id="PF00078">
    <property type="entry name" value="RVT_1"/>
    <property type="match status" value="1"/>
</dbReference>
<dbReference type="EMBL" id="VSWD01000014">
    <property type="protein sequence ID" value="KAK3083532.1"/>
    <property type="molecule type" value="Genomic_DNA"/>
</dbReference>
<dbReference type="Gene3D" id="2.40.70.10">
    <property type="entry name" value="Acid Proteases"/>
    <property type="match status" value="1"/>
</dbReference>
<dbReference type="GO" id="GO:0008270">
    <property type="term" value="F:zinc ion binding"/>
    <property type="evidence" value="ECO:0007669"/>
    <property type="project" value="UniProtKB-KW"/>
</dbReference>
<dbReference type="PANTHER" id="PTHR37984:SF8">
    <property type="entry name" value="CCHC-TYPE DOMAIN-CONTAINING PROTEIN"/>
    <property type="match status" value="1"/>
</dbReference>
<dbReference type="InterPro" id="IPR012337">
    <property type="entry name" value="RNaseH-like_sf"/>
</dbReference>
<dbReference type="FunFam" id="3.10.10.10:FF:000003">
    <property type="entry name" value="Retrovirus-related Pol polyprotein from transposon 297-like Protein"/>
    <property type="match status" value="1"/>
</dbReference>
<dbReference type="PROSITE" id="PS50878">
    <property type="entry name" value="RT_POL"/>
    <property type="match status" value="1"/>
</dbReference>
<dbReference type="InterPro" id="IPR001878">
    <property type="entry name" value="Znf_CCHC"/>
</dbReference>
<dbReference type="Proteomes" id="UP001186944">
    <property type="component" value="Unassembled WGS sequence"/>
</dbReference>
<dbReference type="Pfam" id="PF17921">
    <property type="entry name" value="Integrase_H2C2"/>
    <property type="match status" value="1"/>
</dbReference>
<dbReference type="Gene3D" id="3.10.10.10">
    <property type="entry name" value="HIV Type 1 Reverse Transcriptase, subunit A, domain 1"/>
    <property type="match status" value="1"/>
</dbReference>
<dbReference type="FunFam" id="3.30.70.270:FF:000026">
    <property type="entry name" value="Transposon Ty3-G Gag-Pol polyprotein"/>
    <property type="match status" value="1"/>
</dbReference>
<dbReference type="Gene3D" id="3.30.420.10">
    <property type="entry name" value="Ribonuclease H-like superfamily/Ribonuclease H"/>
    <property type="match status" value="1"/>
</dbReference>
<dbReference type="InterPro" id="IPR036397">
    <property type="entry name" value="RNaseH_sf"/>
</dbReference>
<feature type="domain" description="Reverse transcriptase" evidence="4">
    <location>
        <begin position="490"/>
        <end position="667"/>
    </location>
</feature>
<evidence type="ECO:0000259" key="3">
    <source>
        <dbReference type="PROSITE" id="PS50158"/>
    </source>
</evidence>
<dbReference type="Pfam" id="PF17919">
    <property type="entry name" value="RT_RNaseH_2"/>
    <property type="match status" value="1"/>
</dbReference>
<name>A0AA88XLW4_PINIB</name>
<dbReference type="FunFam" id="1.10.340.70:FF:000003">
    <property type="entry name" value="Protein CBG25708"/>
    <property type="match status" value="1"/>
</dbReference>
<feature type="region of interest" description="Disordered" evidence="2">
    <location>
        <begin position="193"/>
        <end position="241"/>
    </location>
</feature>
<dbReference type="InterPro" id="IPR021109">
    <property type="entry name" value="Peptidase_aspartic_dom_sf"/>
</dbReference>
<evidence type="ECO:0000259" key="4">
    <source>
        <dbReference type="PROSITE" id="PS50878"/>
    </source>
</evidence>
<dbReference type="InterPro" id="IPR041577">
    <property type="entry name" value="RT_RNaseH_2"/>
</dbReference>
<feature type="compositionally biased region" description="Low complexity" evidence="2">
    <location>
        <begin position="194"/>
        <end position="205"/>
    </location>
</feature>
<feature type="domain" description="CCHC-type" evidence="3">
    <location>
        <begin position="262"/>
        <end position="278"/>
    </location>
</feature>
<dbReference type="CDD" id="cd09274">
    <property type="entry name" value="RNase_HI_RT_Ty3"/>
    <property type="match status" value="1"/>
</dbReference>
<dbReference type="InterPro" id="IPR050951">
    <property type="entry name" value="Retrovirus_Pol_polyprotein"/>
</dbReference>
<keyword evidence="7" id="KW-1185">Reference proteome</keyword>
<proteinExistence type="predicted"/>
<feature type="domain" description="Integrase catalytic" evidence="5">
    <location>
        <begin position="1031"/>
        <end position="1192"/>
    </location>
</feature>
<dbReference type="CDD" id="cd01647">
    <property type="entry name" value="RT_LTR"/>
    <property type="match status" value="1"/>
</dbReference>
<dbReference type="Gene3D" id="1.10.340.70">
    <property type="match status" value="1"/>
</dbReference>
<evidence type="ECO:0000256" key="2">
    <source>
        <dbReference type="SAM" id="MobiDB-lite"/>
    </source>
</evidence>
<protein>
    <recommendedName>
        <fullName evidence="8">Endonuclease</fullName>
    </recommendedName>
</protein>
<evidence type="ECO:0000256" key="1">
    <source>
        <dbReference type="PROSITE-ProRule" id="PRU00047"/>
    </source>
</evidence>
<evidence type="ECO:0000313" key="6">
    <source>
        <dbReference type="EMBL" id="KAK3083532.1"/>
    </source>
</evidence>
<dbReference type="CDD" id="cd05481">
    <property type="entry name" value="retropepsin_like_LTR_1"/>
    <property type="match status" value="1"/>
</dbReference>
<dbReference type="PROSITE" id="PS50158">
    <property type="entry name" value="ZF_CCHC"/>
    <property type="match status" value="1"/>
</dbReference>
<dbReference type="InterPro" id="IPR043128">
    <property type="entry name" value="Rev_trsase/Diguanyl_cyclase"/>
</dbReference>
<dbReference type="FunFam" id="3.30.420.10:FF:000063">
    <property type="entry name" value="Retrovirus-related Pol polyprotein from transposon 297-like Protein"/>
    <property type="match status" value="1"/>
</dbReference>
<dbReference type="GO" id="GO:0003676">
    <property type="term" value="F:nucleic acid binding"/>
    <property type="evidence" value="ECO:0007669"/>
    <property type="project" value="InterPro"/>
</dbReference>
<feature type="compositionally biased region" description="Polar residues" evidence="2">
    <location>
        <begin position="1285"/>
        <end position="1306"/>
    </location>
</feature>
<dbReference type="SUPFAM" id="SSF56672">
    <property type="entry name" value="DNA/RNA polymerases"/>
    <property type="match status" value="1"/>
</dbReference>
<dbReference type="SUPFAM" id="SSF53098">
    <property type="entry name" value="Ribonuclease H-like"/>
    <property type="match status" value="1"/>
</dbReference>
<dbReference type="InterPro" id="IPR043502">
    <property type="entry name" value="DNA/RNA_pol_sf"/>
</dbReference>